<feature type="compositionally biased region" description="Polar residues" evidence="1">
    <location>
        <begin position="165"/>
        <end position="174"/>
    </location>
</feature>
<reference evidence="2" key="1">
    <citation type="submission" date="2019-12" db="EMBL/GenBank/DDBJ databases">
        <title>Genome sequence of Babesia ovis.</title>
        <authorList>
            <person name="Yamagishi J."/>
            <person name="Sevinc F."/>
            <person name="Xuan X."/>
        </authorList>
    </citation>
    <scope>NUCLEOTIDE SEQUENCE</scope>
    <source>
        <strain evidence="2">Selcuk</strain>
    </source>
</reference>
<feature type="region of interest" description="Disordered" evidence="1">
    <location>
        <begin position="43"/>
        <end position="67"/>
    </location>
</feature>
<organism evidence="2 3">
    <name type="scientific">Babesia ovis</name>
    <dbReference type="NCBI Taxonomy" id="5869"/>
    <lineage>
        <taxon>Eukaryota</taxon>
        <taxon>Sar</taxon>
        <taxon>Alveolata</taxon>
        <taxon>Apicomplexa</taxon>
        <taxon>Aconoidasida</taxon>
        <taxon>Piroplasmida</taxon>
        <taxon>Babesiidae</taxon>
        <taxon>Babesia</taxon>
    </lineage>
</organism>
<keyword evidence="3" id="KW-1185">Reference proteome</keyword>
<gene>
    <name evidence="2" type="ORF">BaOVIS_009610</name>
</gene>
<accession>A0A9W5T959</accession>
<evidence type="ECO:0000313" key="3">
    <source>
        <dbReference type="Proteomes" id="UP001057455"/>
    </source>
</evidence>
<name>A0A9W5T959_BABOV</name>
<evidence type="ECO:0000313" key="2">
    <source>
        <dbReference type="EMBL" id="GFE53557.1"/>
    </source>
</evidence>
<proteinExistence type="predicted"/>
<sequence>MLVQEEVLLPLYFCILLDNNLDTLGFGPDIGLIGITSLVKEPEDGVQKGEDTEEEADEAKKNNSEKEVTVTHVHGKLLVSVTLGEFFNVAVDIVVLDTVVAAVSNSLDATVYNIEVTRVINPAVAVYLGANTNSDDGHQHNHGVYSQHQQLEGLEAEEPADGANDVTSNANQSPEETESEGPVVPARSRKTEGNTQTNADTWDNNHNLGGAVGTLDNLSLVQEGSSNHGQNTNDEKHVPVVNQQLVELGAEGLDGCLGEVLYSGSDTVVTTLEVQGTDTSSE</sequence>
<dbReference type="Proteomes" id="UP001057455">
    <property type="component" value="Unassembled WGS sequence"/>
</dbReference>
<feature type="compositionally biased region" description="Basic and acidic residues" evidence="1">
    <location>
        <begin position="58"/>
        <end position="67"/>
    </location>
</feature>
<dbReference type="AlphaFoldDB" id="A0A9W5T959"/>
<evidence type="ECO:0000256" key="1">
    <source>
        <dbReference type="SAM" id="MobiDB-lite"/>
    </source>
</evidence>
<dbReference type="EMBL" id="BLIY01000006">
    <property type="protein sequence ID" value="GFE53557.1"/>
    <property type="molecule type" value="Genomic_DNA"/>
</dbReference>
<dbReference type="OrthoDB" id="10574338at2759"/>
<protein>
    <submittedName>
        <fullName evidence="2">Porphobilinogen deaminase, putative</fullName>
    </submittedName>
</protein>
<feature type="region of interest" description="Disordered" evidence="1">
    <location>
        <begin position="159"/>
        <end position="210"/>
    </location>
</feature>
<comment type="caution">
    <text evidence="2">The sequence shown here is derived from an EMBL/GenBank/DDBJ whole genome shotgun (WGS) entry which is preliminary data.</text>
</comment>
<feature type="compositionally biased region" description="Polar residues" evidence="1">
    <location>
        <begin position="193"/>
        <end position="207"/>
    </location>
</feature>